<name>A0A3D8GLL3_9BACI</name>
<dbReference type="InterPro" id="IPR025071">
    <property type="entry name" value="DUF3939"/>
</dbReference>
<dbReference type="Pfam" id="PF13075">
    <property type="entry name" value="DUF3939"/>
    <property type="match status" value="1"/>
</dbReference>
<dbReference type="InterPro" id="IPR032820">
    <property type="entry name" value="ATPase_put"/>
</dbReference>
<sequence>MKRTFSNNFGRVAEDIELGLEENLVHIHYKKGDLEKSACLIKNEAKPLMESLADFLAENNVSDELRAEVSLFLNEADSQKEKEWTDFTNFLMKALSLHMVFAFTIAVSVYIGYKTGGFLDGYFSFYPLFTLIGLGAGLAFGGYSAYSMAIKYFWPNGGKLVKAKENKDESQKEWPIIDVDILEVRKAVRKFSDELPKGVYRTILVNDDNSIDFSQLVHILGGIPAKKYYMSKETYDFFDETEKDIAAEMDKVQRAVDLYVKDKREYPVLPFDHSRRVNYYQLLQEHYLKEHPKIEFYITDCDGLITHKKPARKPG</sequence>
<dbReference type="EMBL" id="QNQT01000011">
    <property type="protein sequence ID" value="RDU35354.1"/>
    <property type="molecule type" value="Genomic_DNA"/>
</dbReference>
<accession>A0A3D8GLL3</accession>
<evidence type="ECO:0000256" key="1">
    <source>
        <dbReference type="SAM" id="Phobius"/>
    </source>
</evidence>
<proteinExistence type="predicted"/>
<feature type="transmembrane region" description="Helical" evidence="1">
    <location>
        <begin position="90"/>
        <end position="113"/>
    </location>
</feature>
<comment type="caution">
    <text evidence="2">The sequence shown here is derived from an EMBL/GenBank/DDBJ whole genome shotgun (WGS) entry which is preliminary data.</text>
</comment>
<feature type="transmembrane region" description="Helical" evidence="1">
    <location>
        <begin position="125"/>
        <end position="146"/>
    </location>
</feature>
<dbReference type="Proteomes" id="UP000257144">
    <property type="component" value="Unassembled WGS sequence"/>
</dbReference>
<dbReference type="Pfam" id="PF09527">
    <property type="entry name" value="ATPase_gene1"/>
    <property type="match status" value="1"/>
</dbReference>
<organism evidence="2 3">
    <name type="scientific">Neobacillus piezotolerans</name>
    <dbReference type="NCBI Taxonomy" id="2259171"/>
    <lineage>
        <taxon>Bacteria</taxon>
        <taxon>Bacillati</taxon>
        <taxon>Bacillota</taxon>
        <taxon>Bacilli</taxon>
        <taxon>Bacillales</taxon>
        <taxon>Bacillaceae</taxon>
        <taxon>Neobacillus</taxon>
    </lineage>
</organism>
<reference evidence="2 3" key="1">
    <citation type="submission" date="2018-07" db="EMBL/GenBank/DDBJ databases">
        <title>Bacillus sp. YLB-04 draft genome sequence.</title>
        <authorList>
            <person name="Yu L."/>
            <person name="Tang X."/>
        </authorList>
    </citation>
    <scope>NUCLEOTIDE SEQUENCE [LARGE SCALE GENOMIC DNA]</scope>
    <source>
        <strain evidence="2 3">YLB-04</strain>
    </source>
</reference>
<dbReference type="AlphaFoldDB" id="A0A3D8GLL3"/>
<keyword evidence="1" id="KW-1133">Transmembrane helix</keyword>
<keyword evidence="1" id="KW-0472">Membrane</keyword>
<keyword evidence="1" id="KW-0812">Transmembrane</keyword>
<gene>
    <name evidence="2" type="ORF">DRW41_18910</name>
</gene>
<evidence type="ECO:0000313" key="2">
    <source>
        <dbReference type="EMBL" id="RDU35354.1"/>
    </source>
</evidence>
<protein>
    <recommendedName>
        <fullName evidence="4">DUF3939 domain-containing protein</fullName>
    </recommendedName>
</protein>
<evidence type="ECO:0008006" key="4">
    <source>
        <dbReference type="Google" id="ProtNLM"/>
    </source>
</evidence>
<dbReference type="RefSeq" id="WP_115453592.1">
    <property type="nucleotide sequence ID" value="NZ_QNQT01000011.1"/>
</dbReference>
<dbReference type="OrthoDB" id="2352834at2"/>
<keyword evidence="3" id="KW-1185">Reference proteome</keyword>
<evidence type="ECO:0000313" key="3">
    <source>
        <dbReference type="Proteomes" id="UP000257144"/>
    </source>
</evidence>